<evidence type="ECO:0000256" key="5">
    <source>
        <dbReference type="ARBA" id="ARBA00039314"/>
    </source>
</evidence>
<comment type="caution">
    <text evidence="13">The sequence shown here is derived from an EMBL/GenBank/DDBJ whole genome shotgun (WGS) entry which is preliminary data.</text>
</comment>
<protein>
    <recommendedName>
        <fullName evidence="5">Palmitoyl-protein thioesterase ABHD10, mitochondrial</fullName>
        <ecNumber evidence="4">3.1.1.93</ecNumber>
        <ecNumber evidence="1">3.1.2.22</ecNumber>
    </recommendedName>
    <alternativeName>
        <fullName evidence="7">Acyl-protein thioesterase ABHD10</fullName>
    </alternativeName>
    <alternativeName>
        <fullName evidence="8">Alpha/beta hydrolase domain-containing protein 10</fullName>
    </alternativeName>
    <alternativeName>
        <fullName evidence="6">Mycophenolic acid acyl-glucuronide esterase, mitochondrial</fullName>
    </alternativeName>
</protein>
<comment type="catalytic activity">
    <reaction evidence="11">
        <text>mycophenolic acid O-acyl-beta-D-glucuronide + H2O = mycophenolate + D-glucuronate + H(+)</text>
        <dbReference type="Rhea" id="RHEA:34179"/>
        <dbReference type="ChEBI" id="CHEBI:15377"/>
        <dbReference type="ChEBI" id="CHEBI:15378"/>
        <dbReference type="ChEBI" id="CHEBI:58720"/>
        <dbReference type="ChEBI" id="CHEBI:62932"/>
        <dbReference type="ChEBI" id="CHEBI:66982"/>
        <dbReference type="EC" id="3.1.1.93"/>
    </reaction>
    <physiologicalReaction direction="left-to-right" evidence="11">
        <dbReference type="Rhea" id="RHEA:34180"/>
    </physiologicalReaction>
</comment>
<proteinExistence type="predicted"/>
<dbReference type="PANTHER" id="PTHR16138">
    <property type="entry name" value="MYCOPHENOLIC ACID ACYL-GLUCURONIDE ESTERASE, MITOCHONDRIAL"/>
    <property type="match status" value="1"/>
</dbReference>
<dbReference type="Pfam" id="PF12697">
    <property type="entry name" value="Abhydrolase_6"/>
    <property type="match status" value="1"/>
</dbReference>
<evidence type="ECO:0000256" key="11">
    <source>
        <dbReference type="ARBA" id="ARBA00047972"/>
    </source>
</evidence>
<comment type="function">
    <text evidence="9">Acts as an acyl-protein thioesterase that hydrolyzes fatty acids from acylated residues in proteins. Regulates the mitochondrial S-depalmitoylation of the nucleophilic active site residue of peroxiredoxin-5/PRDX5, a key antioxidant protein, therefore modulating mitochondrial antioxidant ability. Also catalyzes the deglucuronidation of mycophenolic acid acyl-glucuronide, an active metabolite of the immunosuppressant drug mycophenolate.</text>
</comment>
<organism evidence="13 14">
    <name type="scientific">Acuticoccus mangrovi</name>
    <dbReference type="NCBI Taxonomy" id="2796142"/>
    <lineage>
        <taxon>Bacteria</taxon>
        <taxon>Pseudomonadati</taxon>
        <taxon>Pseudomonadota</taxon>
        <taxon>Alphaproteobacteria</taxon>
        <taxon>Hyphomicrobiales</taxon>
        <taxon>Amorphaceae</taxon>
        <taxon>Acuticoccus</taxon>
    </lineage>
</organism>
<accession>A0A934IQE7</accession>
<evidence type="ECO:0000256" key="10">
    <source>
        <dbReference type="ARBA" id="ARBA00047409"/>
    </source>
</evidence>
<evidence type="ECO:0000256" key="2">
    <source>
        <dbReference type="ARBA" id="ARBA00022801"/>
    </source>
</evidence>
<dbReference type="InterPro" id="IPR029058">
    <property type="entry name" value="AB_hydrolase_fold"/>
</dbReference>
<feature type="domain" description="AB hydrolase-1" evidence="12">
    <location>
        <begin position="50"/>
        <end position="241"/>
    </location>
</feature>
<evidence type="ECO:0000256" key="9">
    <source>
        <dbReference type="ARBA" id="ARBA00046047"/>
    </source>
</evidence>
<sequence>MVDEPLFIPSDTADVAVRITEGEGPTVLWCGGFRSDMMGGKAVALADWGARTGRRVVRFDYRGHGESGGRFEDLAMSDWLADAERVMDRFCPGPTVVVGSSMGGWIGLLLARARLRAGTPLAGLVLIAPAADFTERLMWPQLPDDRKAEIEREGLTLLPSAYGDPYPITRRLIEDGRNHLLYGDAPIETGCPVHILQGVMDEDVPYRHALELVERLAHDDVVLTLVKDGDHRLSREEDIARLIAAVEGIVDDA</sequence>
<dbReference type="RefSeq" id="WP_198882023.1">
    <property type="nucleotide sequence ID" value="NZ_JAEKJA010000007.1"/>
</dbReference>
<keyword evidence="14" id="KW-1185">Reference proteome</keyword>
<evidence type="ECO:0000256" key="7">
    <source>
        <dbReference type="ARBA" id="ARBA00042645"/>
    </source>
</evidence>
<dbReference type="EC" id="3.1.2.22" evidence="1"/>
<gene>
    <name evidence="13" type="ORF">JCR33_10630</name>
</gene>
<evidence type="ECO:0000259" key="12">
    <source>
        <dbReference type="Pfam" id="PF12697"/>
    </source>
</evidence>
<keyword evidence="3" id="KW-0809">Transit peptide</keyword>
<dbReference type="Proteomes" id="UP000609531">
    <property type="component" value="Unassembled WGS sequence"/>
</dbReference>
<evidence type="ECO:0000256" key="1">
    <source>
        <dbReference type="ARBA" id="ARBA00012423"/>
    </source>
</evidence>
<dbReference type="InterPro" id="IPR000073">
    <property type="entry name" value="AB_hydrolase_1"/>
</dbReference>
<dbReference type="InterPro" id="IPR052382">
    <property type="entry name" value="ABHD10_acyl-thioesterase"/>
</dbReference>
<dbReference type="Gene3D" id="3.40.50.1820">
    <property type="entry name" value="alpha/beta hydrolase"/>
    <property type="match status" value="1"/>
</dbReference>
<dbReference type="EC" id="3.1.1.93" evidence="4"/>
<dbReference type="PANTHER" id="PTHR16138:SF7">
    <property type="entry name" value="PALMITOYL-PROTEIN THIOESTERASE ABHD10, MITOCHONDRIAL"/>
    <property type="match status" value="1"/>
</dbReference>
<evidence type="ECO:0000313" key="13">
    <source>
        <dbReference type="EMBL" id="MBJ3776145.1"/>
    </source>
</evidence>
<keyword evidence="2 13" id="KW-0378">Hydrolase</keyword>
<dbReference type="GO" id="GO:0102390">
    <property type="term" value="F:mycophenolic acid acyl-glucuronide esterase activity"/>
    <property type="evidence" value="ECO:0007669"/>
    <property type="project" value="UniProtKB-EC"/>
</dbReference>
<evidence type="ECO:0000256" key="3">
    <source>
        <dbReference type="ARBA" id="ARBA00022946"/>
    </source>
</evidence>
<evidence type="ECO:0000256" key="8">
    <source>
        <dbReference type="ARBA" id="ARBA00042704"/>
    </source>
</evidence>
<dbReference type="SUPFAM" id="SSF53474">
    <property type="entry name" value="alpha/beta-Hydrolases"/>
    <property type="match status" value="1"/>
</dbReference>
<dbReference type="EMBL" id="JAEKJA010000007">
    <property type="protein sequence ID" value="MBJ3776145.1"/>
    <property type="molecule type" value="Genomic_DNA"/>
</dbReference>
<dbReference type="GO" id="GO:0008474">
    <property type="term" value="F:palmitoyl-(protein) hydrolase activity"/>
    <property type="evidence" value="ECO:0007669"/>
    <property type="project" value="UniProtKB-EC"/>
</dbReference>
<dbReference type="AlphaFoldDB" id="A0A934IQE7"/>
<evidence type="ECO:0000256" key="6">
    <source>
        <dbReference type="ARBA" id="ARBA00041520"/>
    </source>
</evidence>
<reference evidence="13" key="1">
    <citation type="submission" date="2020-12" db="EMBL/GenBank/DDBJ databases">
        <title>Bacterial taxonomy.</title>
        <authorList>
            <person name="Pan X."/>
        </authorList>
    </citation>
    <scope>NUCLEOTIDE SEQUENCE</scope>
    <source>
        <strain evidence="13">B2012</strain>
    </source>
</reference>
<comment type="catalytic activity">
    <reaction evidence="10">
        <text>S-hexadecanoyl-L-cysteinyl-[protein] + H2O = L-cysteinyl-[protein] + hexadecanoate + H(+)</text>
        <dbReference type="Rhea" id="RHEA:19233"/>
        <dbReference type="Rhea" id="RHEA-COMP:10131"/>
        <dbReference type="Rhea" id="RHEA-COMP:11032"/>
        <dbReference type="ChEBI" id="CHEBI:7896"/>
        <dbReference type="ChEBI" id="CHEBI:15377"/>
        <dbReference type="ChEBI" id="CHEBI:15378"/>
        <dbReference type="ChEBI" id="CHEBI:29950"/>
        <dbReference type="ChEBI" id="CHEBI:74151"/>
        <dbReference type="EC" id="3.1.2.22"/>
    </reaction>
    <physiologicalReaction direction="left-to-right" evidence="10">
        <dbReference type="Rhea" id="RHEA:19234"/>
    </physiologicalReaction>
</comment>
<evidence type="ECO:0000256" key="4">
    <source>
        <dbReference type="ARBA" id="ARBA00039132"/>
    </source>
</evidence>
<evidence type="ECO:0000313" key="14">
    <source>
        <dbReference type="Proteomes" id="UP000609531"/>
    </source>
</evidence>
<name>A0A934IQE7_9HYPH</name>